<dbReference type="Proteomes" id="UP000241440">
    <property type="component" value="Unassembled WGS sequence"/>
</dbReference>
<evidence type="ECO:0000256" key="6">
    <source>
        <dbReference type="ARBA" id="ARBA00022777"/>
    </source>
</evidence>
<proteinExistence type="predicted"/>
<evidence type="ECO:0000256" key="4">
    <source>
        <dbReference type="ARBA" id="ARBA00022679"/>
    </source>
</evidence>
<evidence type="ECO:0000256" key="2">
    <source>
        <dbReference type="ARBA" id="ARBA00022448"/>
    </source>
</evidence>
<dbReference type="GO" id="GO:0016301">
    <property type="term" value="F:kinase activity"/>
    <property type="evidence" value="ECO:0007669"/>
    <property type="project" value="UniProtKB-KW"/>
</dbReference>
<evidence type="ECO:0000256" key="3">
    <source>
        <dbReference type="ARBA" id="ARBA00022490"/>
    </source>
</evidence>
<dbReference type="InterPro" id="IPR016152">
    <property type="entry name" value="PTrfase/Anion_transptr"/>
</dbReference>
<keyword evidence="2" id="KW-0813">Transport</keyword>
<sequence>MSLYDLIGPEGIVITSESNLSVDSAIDLACSTLISNDKVEPRYVEAIKQQHKAIGPYYVLAPKIAMPHARPEDGVNESALQLTIFQSGVNFESEDNGDVYLSITLAAKDSNSHINTIMALSELFQNDDDINALINAHEKANIIEVLKRY</sequence>
<name>A0A855S8S8_PHOAN</name>
<dbReference type="EMBL" id="PYOY01000011">
    <property type="protein sequence ID" value="PSX05487.1"/>
    <property type="molecule type" value="Genomic_DNA"/>
</dbReference>
<evidence type="ECO:0000313" key="9">
    <source>
        <dbReference type="Proteomes" id="UP000241440"/>
    </source>
</evidence>
<organism evidence="8 9">
    <name type="scientific">Photobacterium angustum</name>
    <dbReference type="NCBI Taxonomy" id="661"/>
    <lineage>
        <taxon>Bacteria</taxon>
        <taxon>Pseudomonadati</taxon>
        <taxon>Pseudomonadota</taxon>
        <taxon>Gammaproteobacteria</taxon>
        <taxon>Vibrionales</taxon>
        <taxon>Vibrionaceae</taxon>
        <taxon>Photobacterium</taxon>
    </lineage>
</organism>
<gene>
    <name evidence="8" type="ORF">C0W41_17765</name>
</gene>
<keyword evidence="3" id="KW-0963">Cytoplasm</keyword>
<dbReference type="RefSeq" id="WP_045083587.1">
    <property type="nucleotide sequence ID" value="NZ_JZSX01000007.1"/>
</dbReference>
<dbReference type="GeneID" id="61229800"/>
<evidence type="ECO:0000256" key="5">
    <source>
        <dbReference type="ARBA" id="ARBA00022683"/>
    </source>
</evidence>
<keyword evidence="5" id="KW-0598">Phosphotransferase system</keyword>
<accession>A0A855S8S8</accession>
<dbReference type="GO" id="GO:0005737">
    <property type="term" value="C:cytoplasm"/>
    <property type="evidence" value="ECO:0007669"/>
    <property type="project" value="UniProtKB-SubCell"/>
</dbReference>
<comment type="subcellular location">
    <subcellularLocation>
        <location evidence="1">Cytoplasm</location>
    </subcellularLocation>
</comment>
<evidence type="ECO:0000313" key="8">
    <source>
        <dbReference type="EMBL" id="PSX05487.1"/>
    </source>
</evidence>
<feature type="domain" description="PTS EIIA type-2" evidence="7">
    <location>
        <begin position="5"/>
        <end position="149"/>
    </location>
</feature>
<dbReference type="InterPro" id="IPR002178">
    <property type="entry name" value="PTS_EIIA_type-2_dom"/>
</dbReference>
<dbReference type="PROSITE" id="PS51094">
    <property type="entry name" value="PTS_EIIA_TYPE_2"/>
    <property type="match status" value="1"/>
</dbReference>
<dbReference type="Pfam" id="PF00359">
    <property type="entry name" value="PTS_EIIA_2"/>
    <property type="match status" value="1"/>
</dbReference>
<protein>
    <submittedName>
        <fullName evidence="8">PTS beta-glucoside transporter subunit IIABC</fullName>
    </submittedName>
</protein>
<keyword evidence="4" id="KW-0808">Transferase</keyword>
<dbReference type="PANTHER" id="PTHR36203:SF4">
    <property type="entry name" value="MANNITOL-SPECIFIC CRYPTIC PHOSPHOTRANSFERASE ENZYME IIA COMPONENT"/>
    <property type="match status" value="1"/>
</dbReference>
<comment type="caution">
    <text evidence="8">The sequence shown here is derived from an EMBL/GenBank/DDBJ whole genome shotgun (WGS) entry which is preliminary data.</text>
</comment>
<evidence type="ECO:0000256" key="1">
    <source>
        <dbReference type="ARBA" id="ARBA00004496"/>
    </source>
</evidence>
<dbReference type="PANTHER" id="PTHR36203">
    <property type="entry name" value="ASCORBATE-SPECIFIC PTS SYSTEM EIIA COMPONENT"/>
    <property type="match status" value="1"/>
</dbReference>
<reference evidence="8 9" key="1">
    <citation type="submission" date="2018-01" db="EMBL/GenBank/DDBJ databases">
        <title>Whole genome sequencing of Histamine producing bacteria.</title>
        <authorList>
            <person name="Butler K."/>
        </authorList>
    </citation>
    <scope>NUCLEOTIDE SEQUENCE [LARGE SCALE GENOMIC DNA]</scope>
    <source>
        <strain evidence="8 9">A2-1</strain>
    </source>
</reference>
<dbReference type="Gene3D" id="3.40.930.10">
    <property type="entry name" value="Mannitol-specific EII, Chain A"/>
    <property type="match status" value="1"/>
</dbReference>
<dbReference type="CDD" id="cd00211">
    <property type="entry name" value="PTS_IIA_fru"/>
    <property type="match status" value="1"/>
</dbReference>
<dbReference type="GO" id="GO:0009401">
    <property type="term" value="P:phosphoenolpyruvate-dependent sugar phosphotransferase system"/>
    <property type="evidence" value="ECO:0007669"/>
    <property type="project" value="UniProtKB-KW"/>
</dbReference>
<dbReference type="AlphaFoldDB" id="A0A855S8S8"/>
<evidence type="ECO:0000259" key="7">
    <source>
        <dbReference type="PROSITE" id="PS51094"/>
    </source>
</evidence>
<dbReference type="SUPFAM" id="SSF55804">
    <property type="entry name" value="Phoshotransferase/anion transport protein"/>
    <property type="match status" value="1"/>
</dbReference>
<keyword evidence="6" id="KW-0418">Kinase</keyword>
<dbReference type="InterPro" id="IPR051351">
    <property type="entry name" value="Ascorbate-PTS_EIIA_comp"/>
</dbReference>